<dbReference type="PANTHER" id="PTHR12311:SF7">
    <property type="entry name" value="ACTIVATOR OF BASAL TRANSCRIPTION 1"/>
    <property type="match status" value="1"/>
</dbReference>
<dbReference type="Proteomes" id="UP001556367">
    <property type="component" value="Unassembled WGS sequence"/>
</dbReference>
<evidence type="ECO:0000313" key="8">
    <source>
        <dbReference type="Proteomes" id="UP001556367"/>
    </source>
</evidence>
<dbReference type="InterPro" id="IPR035979">
    <property type="entry name" value="RBD_domain_sf"/>
</dbReference>
<evidence type="ECO:0000256" key="5">
    <source>
        <dbReference type="ARBA" id="ARBA00032634"/>
    </source>
</evidence>
<keyword evidence="8" id="KW-1185">Reference proteome</keyword>
<comment type="subcellular location">
    <subcellularLocation>
        <location evidence="1">Nucleus</location>
        <location evidence="1">Nucleolus</location>
    </subcellularLocation>
</comment>
<dbReference type="InterPro" id="IPR034353">
    <property type="entry name" value="ABT1/ESF2_RRM"/>
</dbReference>
<dbReference type="SUPFAM" id="SSF54928">
    <property type="entry name" value="RNA-binding domain, RBD"/>
    <property type="match status" value="1"/>
</dbReference>
<evidence type="ECO:0000256" key="3">
    <source>
        <dbReference type="ARBA" id="ARBA00022884"/>
    </source>
</evidence>
<evidence type="ECO:0000313" key="7">
    <source>
        <dbReference type="EMBL" id="KAL0949781.1"/>
    </source>
</evidence>
<proteinExistence type="inferred from homology"/>
<dbReference type="PANTHER" id="PTHR12311">
    <property type="entry name" value="ACTIVATOR OF BASAL TRANSCRIPTION 1"/>
    <property type="match status" value="1"/>
</dbReference>
<feature type="compositionally biased region" description="Basic and acidic residues" evidence="6">
    <location>
        <begin position="258"/>
        <end position="267"/>
    </location>
</feature>
<dbReference type="EMBL" id="JASNQZ010000012">
    <property type="protein sequence ID" value="KAL0949781.1"/>
    <property type="molecule type" value="Genomic_DNA"/>
</dbReference>
<feature type="region of interest" description="Disordered" evidence="6">
    <location>
        <begin position="1"/>
        <end position="66"/>
    </location>
</feature>
<dbReference type="CDD" id="cd12263">
    <property type="entry name" value="RRM_ABT1_like"/>
    <property type="match status" value="1"/>
</dbReference>
<comment type="similarity">
    <text evidence="2">Belongs to the ESF2/ABP1 family.</text>
</comment>
<evidence type="ECO:0000256" key="1">
    <source>
        <dbReference type="ARBA" id="ARBA00004604"/>
    </source>
</evidence>
<gene>
    <name evidence="7" type="ORF">HGRIS_009820</name>
</gene>
<organism evidence="7 8">
    <name type="scientific">Hohenbuehelia grisea</name>
    <dbReference type="NCBI Taxonomy" id="104357"/>
    <lineage>
        <taxon>Eukaryota</taxon>
        <taxon>Fungi</taxon>
        <taxon>Dikarya</taxon>
        <taxon>Basidiomycota</taxon>
        <taxon>Agaricomycotina</taxon>
        <taxon>Agaricomycetes</taxon>
        <taxon>Agaricomycetidae</taxon>
        <taxon>Agaricales</taxon>
        <taxon>Pleurotineae</taxon>
        <taxon>Pleurotaceae</taxon>
        <taxon>Hohenbuehelia</taxon>
    </lineage>
</organism>
<evidence type="ECO:0000256" key="6">
    <source>
        <dbReference type="SAM" id="MobiDB-lite"/>
    </source>
</evidence>
<sequence length="304" mass="33822">MGTRAAKWASAASFFDKEPQSSPGASTSRLEDVSDHSNSARGSVHEREAQDTELPDGVVEGMDLEGFSGPSQSVVKPLTPEALAAFQAAQDRAGVVYISRIPPGMRPAKVRHLMSAYGEIGRVYLQQEDAKRAYLRRKFTSTKKAHFTEGWVEFKDKKIARSVAMMLNAQPIGGKKGTRWRDDVWTMKYLPKFKWNMLTEQIAHEAALHAAKLRVELSQSKSEQQDYLKNVELARILEKRAERKRVNGADDDATARTPSDDRKDLHIGKRAAFSAASGERKNKRTRTGDGLEGNDMSGVLQSIF</sequence>
<accession>A0ABR3J2V9</accession>
<protein>
    <recommendedName>
        <fullName evidence="5">18S rRNA factor 2</fullName>
    </recommendedName>
</protein>
<keyword evidence="3" id="KW-0694">RNA-binding</keyword>
<reference evidence="8" key="1">
    <citation type="submission" date="2024-06" db="EMBL/GenBank/DDBJ databases">
        <title>Multi-omics analyses provide insights into the biosynthesis of the anticancer antibiotic pleurotin in Hohenbuehelia grisea.</title>
        <authorList>
            <person name="Weaver J.A."/>
            <person name="Alberti F."/>
        </authorList>
    </citation>
    <scope>NUCLEOTIDE SEQUENCE [LARGE SCALE GENOMIC DNA]</scope>
    <source>
        <strain evidence="8">T-177</strain>
    </source>
</reference>
<name>A0ABR3J2V9_9AGAR</name>
<dbReference type="InterPro" id="IPR039119">
    <property type="entry name" value="ABT1/Esf2"/>
</dbReference>
<dbReference type="InterPro" id="IPR012677">
    <property type="entry name" value="Nucleotide-bd_a/b_plait_sf"/>
</dbReference>
<feature type="region of interest" description="Disordered" evidence="6">
    <location>
        <begin position="245"/>
        <end position="304"/>
    </location>
</feature>
<dbReference type="Gene3D" id="3.30.70.330">
    <property type="match status" value="1"/>
</dbReference>
<comment type="caution">
    <text evidence="7">The sequence shown here is derived from an EMBL/GenBank/DDBJ whole genome shotgun (WGS) entry which is preliminary data.</text>
</comment>
<evidence type="ECO:0000256" key="2">
    <source>
        <dbReference type="ARBA" id="ARBA00005819"/>
    </source>
</evidence>
<evidence type="ECO:0000256" key="4">
    <source>
        <dbReference type="ARBA" id="ARBA00023242"/>
    </source>
</evidence>
<keyword evidence="4" id="KW-0539">Nucleus</keyword>